<organism evidence="1 4">
    <name type="scientific">Blautia obeum</name>
    <dbReference type="NCBI Taxonomy" id="40520"/>
    <lineage>
        <taxon>Bacteria</taxon>
        <taxon>Bacillati</taxon>
        <taxon>Bacillota</taxon>
        <taxon>Clostridia</taxon>
        <taxon>Lachnospirales</taxon>
        <taxon>Lachnospiraceae</taxon>
        <taxon>Blautia</taxon>
    </lineage>
</organism>
<dbReference type="EMBL" id="QROS01000003">
    <property type="protein sequence ID" value="RHL49002.1"/>
    <property type="molecule type" value="Genomic_DNA"/>
</dbReference>
<proteinExistence type="predicted"/>
<reference evidence="2 5" key="2">
    <citation type="submission" date="2018-08" db="EMBL/GenBank/DDBJ databases">
        <title>A genome reference for cultivated species of the human gut microbiota.</title>
        <authorList>
            <person name="Zou Y."/>
            <person name="Xue W."/>
            <person name="Luo G."/>
        </authorList>
    </citation>
    <scope>NUCLEOTIDE SEQUENCE [LARGE SCALE GENOMIC DNA]</scope>
    <source>
        <strain evidence="2 5">AF37-6AC</strain>
    </source>
</reference>
<reference evidence="1 4" key="1">
    <citation type="submission" date="2015-09" db="EMBL/GenBank/DDBJ databases">
        <authorList>
            <consortium name="Pathogen Informatics"/>
        </authorList>
    </citation>
    <scope>NUCLEOTIDE SEQUENCE [LARGE SCALE GENOMIC DNA]</scope>
    <source>
        <strain evidence="1 4">2789STDY5608837</strain>
    </source>
</reference>
<dbReference type="AlphaFoldDB" id="A0A173YMP8"/>
<dbReference type="EMBL" id="CYZD01000002">
    <property type="protein sequence ID" value="CUN65431.1"/>
    <property type="molecule type" value="Genomic_DNA"/>
</dbReference>
<gene>
    <name evidence="2" type="ORF">DW021_06670</name>
    <name evidence="3" type="ORF">EAI82_09425</name>
    <name evidence="1" type="ORF">ERS852394_00667</name>
</gene>
<sequence length="138" mass="15485">MNKRAPRHSDEERHQIILAARASGLSDFEYCRNNSIPSSTFYRALARLRQQACELPARSERLECKREVVPINISELPISREDRMHPVSHVVDEPSPASFEATMRITFGGGTLELTNQADTALVASILSMLRGHWGLTP</sequence>
<name>A0A173YMP8_9FIRM</name>
<evidence type="ECO:0008006" key="7">
    <source>
        <dbReference type="Google" id="ProtNLM"/>
    </source>
</evidence>
<dbReference type="Proteomes" id="UP000285897">
    <property type="component" value="Unassembled WGS sequence"/>
</dbReference>
<protein>
    <recommendedName>
        <fullName evidence="7">Transposase</fullName>
    </recommendedName>
</protein>
<evidence type="ECO:0000313" key="1">
    <source>
        <dbReference type="EMBL" id="CUN65431.1"/>
    </source>
</evidence>
<dbReference type="EMBL" id="RCXQ01000007">
    <property type="protein sequence ID" value="RYT66758.1"/>
    <property type="molecule type" value="Genomic_DNA"/>
</dbReference>
<evidence type="ECO:0000313" key="6">
    <source>
        <dbReference type="Proteomes" id="UP000293506"/>
    </source>
</evidence>
<evidence type="ECO:0000313" key="3">
    <source>
        <dbReference type="EMBL" id="RYT66758.1"/>
    </source>
</evidence>
<evidence type="ECO:0000313" key="5">
    <source>
        <dbReference type="Proteomes" id="UP000285897"/>
    </source>
</evidence>
<dbReference type="Proteomes" id="UP000095409">
    <property type="component" value="Unassembled WGS sequence"/>
</dbReference>
<evidence type="ECO:0000313" key="2">
    <source>
        <dbReference type="EMBL" id="RHL49002.1"/>
    </source>
</evidence>
<evidence type="ECO:0000313" key="4">
    <source>
        <dbReference type="Proteomes" id="UP000095409"/>
    </source>
</evidence>
<accession>A0A173YMP8</accession>
<reference evidence="3 6" key="3">
    <citation type="journal article" date="2019" name="Science, e1252229">
        <title>Invertible promoters mediate bacterial phase variation, antibiotic resistance, and host adaptation in the gut.</title>
        <authorList>
            <person name="Jiang X."/>
            <person name="Hall A.B."/>
            <person name="Arthur T.D."/>
            <person name="Plichta D.R."/>
            <person name="Covington C.T."/>
            <person name="Poyet M."/>
            <person name="Crothers J."/>
            <person name="Moses P.L."/>
            <person name="Tolonen A.C."/>
            <person name="Vlamakis H."/>
            <person name="Alm E.J."/>
            <person name="Xavier R.J."/>
        </authorList>
    </citation>
    <scope>NUCLEOTIDE SEQUENCE [LARGE SCALE GENOMIC DNA]</scope>
    <source>
        <strain evidence="3">Af_0058</strain>
        <strain evidence="6">af_0058</strain>
    </source>
</reference>
<dbReference type="Proteomes" id="UP000293506">
    <property type="component" value="Unassembled WGS sequence"/>
</dbReference>